<comment type="caution">
    <text evidence="3">The sequence shown here is derived from an EMBL/GenBank/DDBJ whole genome shotgun (WGS) entry which is preliminary data.</text>
</comment>
<dbReference type="InterPro" id="IPR036508">
    <property type="entry name" value="Chitin-bd_dom_sf"/>
</dbReference>
<reference evidence="3 4" key="1">
    <citation type="submission" date="2024-05" db="EMBL/GenBank/DDBJ databases">
        <authorList>
            <person name="Wallberg A."/>
        </authorList>
    </citation>
    <scope>NUCLEOTIDE SEQUENCE [LARGE SCALE GENOMIC DNA]</scope>
</reference>
<dbReference type="EMBL" id="CAXKWB010009795">
    <property type="protein sequence ID" value="CAL4096103.1"/>
    <property type="molecule type" value="Genomic_DNA"/>
</dbReference>
<dbReference type="GO" id="GO:0008061">
    <property type="term" value="F:chitin binding"/>
    <property type="evidence" value="ECO:0007669"/>
    <property type="project" value="InterPro"/>
</dbReference>
<gene>
    <name evidence="3" type="ORF">MNOR_LOCUS15569</name>
</gene>
<dbReference type="Gene3D" id="2.170.140.10">
    <property type="entry name" value="Chitin binding domain"/>
    <property type="match status" value="1"/>
</dbReference>
<feature type="chain" id="PRO_5043797141" description="Chitin-binding type-2 domain-containing protein" evidence="1">
    <location>
        <begin position="20"/>
        <end position="303"/>
    </location>
</feature>
<organism evidence="3 4">
    <name type="scientific">Meganyctiphanes norvegica</name>
    <name type="common">Northern krill</name>
    <name type="synonym">Thysanopoda norvegica</name>
    <dbReference type="NCBI Taxonomy" id="48144"/>
    <lineage>
        <taxon>Eukaryota</taxon>
        <taxon>Metazoa</taxon>
        <taxon>Ecdysozoa</taxon>
        <taxon>Arthropoda</taxon>
        <taxon>Crustacea</taxon>
        <taxon>Multicrustacea</taxon>
        <taxon>Malacostraca</taxon>
        <taxon>Eumalacostraca</taxon>
        <taxon>Eucarida</taxon>
        <taxon>Euphausiacea</taxon>
        <taxon>Euphausiidae</taxon>
        <taxon>Meganyctiphanes</taxon>
    </lineage>
</organism>
<feature type="domain" description="Chitin-binding type-2" evidence="2">
    <location>
        <begin position="154"/>
        <end position="216"/>
    </location>
</feature>
<keyword evidence="4" id="KW-1185">Reference proteome</keyword>
<evidence type="ECO:0000256" key="1">
    <source>
        <dbReference type="SAM" id="SignalP"/>
    </source>
</evidence>
<protein>
    <recommendedName>
        <fullName evidence="2">Chitin-binding type-2 domain-containing protein</fullName>
    </recommendedName>
</protein>
<dbReference type="PROSITE" id="PS50940">
    <property type="entry name" value="CHIT_BIND_II"/>
    <property type="match status" value="1"/>
</dbReference>
<accession>A0AAV2QSR3</accession>
<keyword evidence="1" id="KW-0732">Signal</keyword>
<dbReference type="InterPro" id="IPR002557">
    <property type="entry name" value="Chitin-bd_dom"/>
</dbReference>
<dbReference type="Pfam" id="PF01607">
    <property type="entry name" value="CBM_14"/>
    <property type="match status" value="2"/>
</dbReference>
<dbReference type="AlphaFoldDB" id="A0AAV2QSR3"/>
<evidence type="ECO:0000313" key="3">
    <source>
        <dbReference type="EMBL" id="CAL4096103.1"/>
    </source>
</evidence>
<name>A0AAV2QSR3_MEGNR</name>
<evidence type="ECO:0000313" key="4">
    <source>
        <dbReference type="Proteomes" id="UP001497623"/>
    </source>
</evidence>
<dbReference type="Proteomes" id="UP001497623">
    <property type="component" value="Unassembled WGS sequence"/>
</dbReference>
<dbReference type="SUPFAM" id="SSF57625">
    <property type="entry name" value="Invertebrate chitin-binding proteins"/>
    <property type="match status" value="2"/>
</dbReference>
<dbReference type="GO" id="GO:0005576">
    <property type="term" value="C:extracellular region"/>
    <property type="evidence" value="ECO:0007669"/>
    <property type="project" value="InterPro"/>
</dbReference>
<dbReference type="SMART" id="SM00494">
    <property type="entry name" value="ChtBD2"/>
    <property type="match status" value="2"/>
</dbReference>
<sequence length="303" mass="31841">MATLASVAVLLLVSVSVEPQLTAACFDNTLQCSGCTSLFVCYDGTEYQKPCASGQVCGNNGTSSMVDGCFDVSDSSNIQLSYCACDGSSASASYMDDVLSTDPAAYLACLPGQLAPQSVLCPDNQFFMEGNIPPCGSANTTQSATGPSTTMNTHFTCTASGFVADPSVCSKYWLCTSDSDSIPTELKCDDGLVFNEATLSCYDPCDSSVETFSCATDITGTVADSLNCSIFHVCVNGVAVGPPVPCANSGEGFNSESGVCESGYTCEQHICLICSTIKATDRIQYFLQLLQNPLMDIFYNFDL</sequence>
<evidence type="ECO:0000259" key="2">
    <source>
        <dbReference type="PROSITE" id="PS50940"/>
    </source>
</evidence>
<proteinExistence type="predicted"/>
<feature type="signal peptide" evidence="1">
    <location>
        <begin position="1"/>
        <end position="19"/>
    </location>
</feature>